<dbReference type="EMBL" id="SOFF01000062">
    <property type="protein sequence ID" value="TFB82358.1"/>
    <property type="molecule type" value="Genomic_DNA"/>
</dbReference>
<evidence type="ECO:0000313" key="2">
    <source>
        <dbReference type="Proteomes" id="UP000297654"/>
    </source>
</evidence>
<dbReference type="RefSeq" id="WP_134450477.1">
    <property type="nucleotide sequence ID" value="NZ_FOCN01000023.1"/>
</dbReference>
<protein>
    <submittedName>
        <fullName evidence="1">Uncharacterized protein</fullName>
    </submittedName>
</protein>
<keyword evidence="2" id="KW-1185">Reference proteome</keyword>
<gene>
    <name evidence="1" type="ORF">E3O10_17810</name>
</gene>
<dbReference type="OrthoDB" id="9796486at2"/>
<name>A0A5F0CZE6_9MICO</name>
<dbReference type="SUPFAM" id="SSF52343">
    <property type="entry name" value="Ferredoxin reductase-like, C-terminal NADP-linked domain"/>
    <property type="match status" value="1"/>
</dbReference>
<comment type="caution">
    <text evidence="1">The sequence shown here is derived from an EMBL/GenBank/DDBJ whole genome shotgun (WGS) entry which is preliminary data.</text>
</comment>
<sequence length="202" mass="22210">MRIRISEHGHEERSSYFTVLSSRPGGEISILTRVNRRGGVADALALRSEVGDAAWISQPFPSIIDRFRNLSGSVLCLVAGLGISMIGGVAEHSLTVDADIVFFGKQEDCAAIPTTAIHHAYQRSAARGPRSFYLWNSTVQGRPIAVDIEQMIRRHRYSAVIVCGPDGFCDFIWSACGELGISRQHEEQKWGIAAVLDENLLE</sequence>
<evidence type="ECO:0000313" key="1">
    <source>
        <dbReference type="EMBL" id="TFB82358.1"/>
    </source>
</evidence>
<organism evidence="1 2">
    <name type="scientific">Cryobacterium luteum</name>
    <dbReference type="NCBI Taxonomy" id="1424661"/>
    <lineage>
        <taxon>Bacteria</taxon>
        <taxon>Bacillati</taxon>
        <taxon>Actinomycetota</taxon>
        <taxon>Actinomycetes</taxon>
        <taxon>Micrococcales</taxon>
        <taxon>Microbacteriaceae</taxon>
        <taxon>Cryobacterium</taxon>
    </lineage>
</organism>
<reference evidence="1 2" key="1">
    <citation type="submission" date="2019-03" db="EMBL/GenBank/DDBJ databases">
        <title>Genomics of glacier-inhabiting Cryobacterium strains.</title>
        <authorList>
            <person name="Liu Q."/>
            <person name="Xin Y.-H."/>
        </authorList>
    </citation>
    <scope>NUCLEOTIDE SEQUENCE [LARGE SCALE GENOMIC DNA]</scope>
    <source>
        <strain evidence="1 2">Hh15</strain>
    </source>
</reference>
<dbReference type="InterPro" id="IPR039261">
    <property type="entry name" value="FNR_nucleotide-bd"/>
</dbReference>
<accession>A0A5F0CZE6</accession>
<dbReference type="AlphaFoldDB" id="A0A5F0CZE6"/>
<proteinExistence type="predicted"/>
<dbReference type="Proteomes" id="UP000297654">
    <property type="component" value="Unassembled WGS sequence"/>
</dbReference>